<dbReference type="GO" id="GO:0009298">
    <property type="term" value="P:GDP-mannose biosynthetic process"/>
    <property type="evidence" value="ECO:0007669"/>
    <property type="project" value="UniProtKB-UniPathway"/>
</dbReference>
<evidence type="ECO:0000313" key="13">
    <source>
        <dbReference type="EMBL" id="SCN26223.1"/>
    </source>
</evidence>
<dbReference type="UniPathway" id="UPA00126">
    <property type="reaction ID" value="UER00930"/>
</dbReference>
<dbReference type="GO" id="GO:0004475">
    <property type="term" value="F:mannose-1-phosphate guanylyltransferase (GTP) activity"/>
    <property type="evidence" value="ECO:0007669"/>
    <property type="project" value="UniProtKB-EC"/>
</dbReference>
<dbReference type="InterPro" id="IPR005835">
    <property type="entry name" value="NTP_transferase_dom"/>
</dbReference>
<dbReference type="SUPFAM" id="SSF51161">
    <property type="entry name" value="Trimeric LpxA-like enzymes"/>
    <property type="match status" value="1"/>
</dbReference>
<evidence type="ECO:0000256" key="6">
    <source>
        <dbReference type="ARBA" id="ARBA00023134"/>
    </source>
</evidence>
<evidence type="ECO:0000313" key="11">
    <source>
        <dbReference type="EMBL" id="SCM16098.1"/>
    </source>
</evidence>
<dbReference type="Proteomes" id="UP000219974">
    <property type="component" value="Chromosome 10"/>
</dbReference>
<feature type="domain" description="Nucleotidyl transferase" evidence="7">
    <location>
        <begin position="3"/>
        <end position="231"/>
    </location>
</feature>
<dbReference type="PANTHER" id="PTHR22572">
    <property type="entry name" value="SUGAR-1-PHOSPHATE GUANYL TRANSFERASE"/>
    <property type="match status" value="1"/>
</dbReference>
<keyword evidence="5" id="KW-0547">Nucleotide-binding</keyword>
<evidence type="ECO:0000313" key="16">
    <source>
        <dbReference type="Proteomes" id="UP000219974"/>
    </source>
</evidence>
<dbReference type="InterPro" id="IPR011004">
    <property type="entry name" value="Trimer_LpxA-like_sf"/>
</dbReference>
<comment type="pathway">
    <text evidence="1">Nucleotide-sugar biosynthesis; GDP-alpha-D-mannose biosynthesis; GDP-alpha-D-mannose from alpha-D-mannose 1-phosphate (GTP route): step 1/1.</text>
</comment>
<evidence type="ECO:0000256" key="2">
    <source>
        <dbReference type="ARBA" id="ARBA00007274"/>
    </source>
</evidence>
<proteinExistence type="inferred from homology"/>
<dbReference type="Proteomes" id="UP000069549">
    <property type="component" value="Chromosome 10"/>
</dbReference>
<dbReference type="GO" id="GO:0005525">
    <property type="term" value="F:GTP binding"/>
    <property type="evidence" value="ECO:0007669"/>
    <property type="project" value="UniProtKB-KW"/>
</dbReference>
<gene>
    <name evidence="9" type="ORF">PBK173_000247000</name>
    <name evidence="13" type="ORF">PBNK65E_000239800</name>
    <name evidence="10" type="ORF">PBNK65NY_000239000</name>
    <name evidence="11" type="ORF">PBSP11A_000238800</name>
    <name evidence="12" type="ORF">PBSP11RLL_000238900</name>
</gene>
<keyword evidence="6" id="KW-0342">GTP-binding</keyword>
<dbReference type="Proteomes" id="UP000516480">
    <property type="component" value="Chromosome 10"/>
</dbReference>
<accession>A0A0Y9X7L4</accession>
<dbReference type="EMBL" id="LT614636">
    <property type="protein sequence ID" value="SCN26223.1"/>
    <property type="molecule type" value="Genomic_DNA"/>
</dbReference>
<name>A0A0Y9X7L4_PLABE</name>
<sequence length="414" mass="47079">MNALLLVGGYGTRLRPLTLTTPKPLVDFCNKAILEHQILNLAKSGVNEIILAIAYKPDNIKSFVNNLQQKYNVKIFFSIENEPLGTGGPIKLAENFLSKYDDFFVFNSDIICSFPLIDMMKFHKENKSLLTIMVKDVDDPRSFGVVITDNEKKILKFEEKPLIPESSLINSGIYILNKKILNFIPKRNTSLEKEIFPNLATDNLLYFYKLNGFWADIGKPSDFLKGQSLYLNSFQNLDKLKNDKEKTIIPDQLLICYNINEDENKDIKKNKLFISFENIEELNKFDENTNQVLNNIKNFYIKIEGNVLISSNTVIKNNCFLGENVVLGNNVILGEGCRIKNSCILRDSVINSYSYIDNSIIGSKSCIGSWARIEGLCVLGENVNLKPELFINNVFILPYKEVTNSIYDKGAIIM</sequence>
<dbReference type="InterPro" id="IPR029044">
    <property type="entry name" value="Nucleotide-diphossugar_trans"/>
</dbReference>
<reference evidence="9 14" key="1">
    <citation type="submission" date="2016-02" db="EMBL/GenBank/DDBJ databases">
        <authorList>
            <consortium name="Pathogen Informatics"/>
        </authorList>
    </citation>
    <scope>NUCLEOTIDE SEQUENCE [LARGE SCALE GENOMIC DNA]</scope>
    <source>
        <strain evidence="9 14">K173</strain>
        <strain evidence="10 18">NK65 ny</strain>
        <strain evidence="13 17">NK65e</strain>
        <strain evidence="11 15">SP11 Antwerpcl1</strain>
        <strain evidence="12 16">SP11 RLL</strain>
    </source>
</reference>
<dbReference type="OMA" id="GPNCWIC"/>
<evidence type="ECO:0000256" key="5">
    <source>
        <dbReference type="ARBA" id="ARBA00022741"/>
    </source>
</evidence>
<evidence type="ECO:0000256" key="3">
    <source>
        <dbReference type="ARBA" id="ARBA00012387"/>
    </source>
</evidence>
<evidence type="ECO:0000313" key="12">
    <source>
        <dbReference type="EMBL" id="SCM17894.1"/>
    </source>
</evidence>
<dbReference type="EC" id="2.7.7.13" evidence="3"/>
<dbReference type="InterPro" id="IPR056729">
    <property type="entry name" value="GMPPB_C"/>
</dbReference>
<dbReference type="Proteomes" id="UP000220214">
    <property type="component" value="Chromosome 10"/>
</dbReference>
<evidence type="ECO:0000313" key="10">
    <source>
        <dbReference type="EMBL" id="SCL94777.1"/>
    </source>
</evidence>
<dbReference type="InterPro" id="IPR050486">
    <property type="entry name" value="Mannose-1P_guanyltransferase"/>
</dbReference>
<evidence type="ECO:0000256" key="1">
    <source>
        <dbReference type="ARBA" id="ARBA00004823"/>
    </source>
</evidence>
<dbReference type="EMBL" id="LT160030">
    <property type="protein sequence ID" value="CXI53276.1"/>
    <property type="molecule type" value="Genomic_DNA"/>
</dbReference>
<evidence type="ECO:0000313" key="9">
    <source>
        <dbReference type="EMBL" id="CXI53276.1"/>
    </source>
</evidence>
<dbReference type="CDD" id="cd06425">
    <property type="entry name" value="M1P_guanylylT_B_like_N"/>
    <property type="match status" value="1"/>
</dbReference>
<keyword evidence="4 9" id="KW-0808">Transferase</keyword>
<evidence type="ECO:0000313" key="15">
    <source>
        <dbReference type="Proteomes" id="UP000219860"/>
    </source>
</evidence>
<dbReference type="EMBL" id="LT608274">
    <property type="protein sequence ID" value="SCM17894.1"/>
    <property type="molecule type" value="Genomic_DNA"/>
</dbReference>
<evidence type="ECO:0000313" key="17">
    <source>
        <dbReference type="Proteomes" id="UP000220214"/>
    </source>
</evidence>
<protein>
    <recommendedName>
        <fullName evidence="3">mannose-1-phosphate guanylyltransferase</fullName>
        <ecNumber evidence="3">2.7.7.13</ecNumber>
    </recommendedName>
</protein>
<dbReference type="SUPFAM" id="SSF53448">
    <property type="entry name" value="Nucleotide-diphospho-sugar transferases"/>
    <property type="match status" value="1"/>
</dbReference>
<dbReference type="OrthoDB" id="1733332at2759"/>
<dbReference type="Pfam" id="PF00483">
    <property type="entry name" value="NTP_transferase"/>
    <property type="match status" value="1"/>
</dbReference>
<evidence type="ECO:0000313" key="14">
    <source>
        <dbReference type="Proteomes" id="UP000069549"/>
    </source>
</evidence>
<dbReference type="Gene3D" id="2.160.10.10">
    <property type="entry name" value="Hexapeptide repeat proteins"/>
    <property type="match status" value="1"/>
</dbReference>
<dbReference type="EMBL" id="LT608146">
    <property type="protein sequence ID" value="SCL94777.1"/>
    <property type="molecule type" value="Genomic_DNA"/>
</dbReference>
<dbReference type="AlphaFoldDB" id="A0A0Y9X7L4"/>
<dbReference type="InterPro" id="IPR045233">
    <property type="entry name" value="GMPPB_N"/>
</dbReference>
<organism evidence="9 14">
    <name type="scientific">Plasmodium berghei</name>
    <dbReference type="NCBI Taxonomy" id="5821"/>
    <lineage>
        <taxon>Eukaryota</taxon>
        <taxon>Sar</taxon>
        <taxon>Alveolata</taxon>
        <taxon>Apicomplexa</taxon>
        <taxon>Aconoidasida</taxon>
        <taxon>Haemosporida</taxon>
        <taxon>Plasmodiidae</taxon>
        <taxon>Plasmodium</taxon>
        <taxon>Plasmodium (Vinckeia)</taxon>
    </lineage>
</organism>
<dbReference type="Gene3D" id="3.90.550.10">
    <property type="entry name" value="Spore Coat Polysaccharide Biosynthesis Protein SpsA, Chain A"/>
    <property type="match status" value="1"/>
</dbReference>
<keyword evidence="9" id="KW-0548">Nucleotidyltransferase</keyword>
<evidence type="ECO:0000259" key="7">
    <source>
        <dbReference type="Pfam" id="PF00483"/>
    </source>
</evidence>
<evidence type="ECO:0000259" key="8">
    <source>
        <dbReference type="Pfam" id="PF25087"/>
    </source>
</evidence>
<dbReference type="EMBL" id="LT608258">
    <property type="protein sequence ID" value="SCM16098.1"/>
    <property type="molecule type" value="Genomic_DNA"/>
</dbReference>
<comment type="similarity">
    <text evidence="2">Belongs to the transferase hexapeptide repeat family.</text>
</comment>
<dbReference type="Pfam" id="PF25087">
    <property type="entry name" value="GMPPB_C"/>
    <property type="match status" value="1"/>
</dbReference>
<evidence type="ECO:0000256" key="4">
    <source>
        <dbReference type="ARBA" id="ARBA00022679"/>
    </source>
</evidence>
<dbReference type="FunFam" id="3.90.550.10:FF:000013">
    <property type="entry name" value="mannose-1-phosphate guanyltransferase beta"/>
    <property type="match status" value="1"/>
</dbReference>
<dbReference type="Proteomes" id="UP000219860">
    <property type="component" value="Chromosome 10"/>
</dbReference>
<dbReference type="VEuPathDB" id="PlasmoDB:PBANKA_1022300"/>
<evidence type="ECO:0000313" key="18">
    <source>
        <dbReference type="Proteomes" id="UP000516480"/>
    </source>
</evidence>
<feature type="domain" description="Mannose-1-phosphate guanyltransferase C-terminal" evidence="8">
    <location>
        <begin position="303"/>
        <end position="411"/>
    </location>
</feature>